<evidence type="ECO:0000313" key="2">
    <source>
        <dbReference type="Proteomes" id="UP000244090"/>
    </source>
</evidence>
<dbReference type="RefSeq" id="WP_108116684.1">
    <property type="nucleotide sequence ID" value="NZ_QBKT01000012.1"/>
</dbReference>
<accession>A0A2T6BRX1</accession>
<organism evidence="1 2">
    <name type="scientific">Kordia periserrulae</name>
    <dbReference type="NCBI Taxonomy" id="701523"/>
    <lineage>
        <taxon>Bacteria</taxon>
        <taxon>Pseudomonadati</taxon>
        <taxon>Bacteroidota</taxon>
        <taxon>Flavobacteriia</taxon>
        <taxon>Flavobacteriales</taxon>
        <taxon>Flavobacteriaceae</taxon>
        <taxon>Kordia</taxon>
    </lineage>
</organism>
<protein>
    <submittedName>
        <fullName evidence="1">Uncharacterized protein</fullName>
    </submittedName>
</protein>
<dbReference type="OrthoDB" id="47198at2"/>
<dbReference type="EMBL" id="QBKT01000012">
    <property type="protein sequence ID" value="PTX58818.1"/>
    <property type="molecule type" value="Genomic_DNA"/>
</dbReference>
<sequence length="68" mass="7805">MAKYYVNKNAQANGDHEVHKSGCLWLPNAENRKYLGEFSNCEDAVEKAKDYYDQVNGCYYCSNDCHTS</sequence>
<name>A0A2T6BRX1_9FLAO</name>
<keyword evidence="2" id="KW-1185">Reference proteome</keyword>
<dbReference type="AlphaFoldDB" id="A0A2T6BRX1"/>
<gene>
    <name evidence="1" type="ORF">C8N46_112126</name>
</gene>
<comment type="caution">
    <text evidence="1">The sequence shown here is derived from an EMBL/GenBank/DDBJ whole genome shotgun (WGS) entry which is preliminary data.</text>
</comment>
<reference evidence="1 2" key="1">
    <citation type="submission" date="2018-04" db="EMBL/GenBank/DDBJ databases">
        <title>Genomic Encyclopedia of Archaeal and Bacterial Type Strains, Phase II (KMG-II): from individual species to whole genera.</title>
        <authorList>
            <person name="Goeker M."/>
        </authorList>
    </citation>
    <scope>NUCLEOTIDE SEQUENCE [LARGE SCALE GENOMIC DNA]</scope>
    <source>
        <strain evidence="1 2">DSM 25731</strain>
    </source>
</reference>
<proteinExistence type="predicted"/>
<dbReference type="Proteomes" id="UP000244090">
    <property type="component" value="Unassembled WGS sequence"/>
</dbReference>
<evidence type="ECO:0000313" key="1">
    <source>
        <dbReference type="EMBL" id="PTX58818.1"/>
    </source>
</evidence>